<keyword evidence="1" id="KW-0175">Coiled coil</keyword>
<feature type="region of interest" description="Disordered" evidence="2">
    <location>
        <begin position="339"/>
        <end position="362"/>
    </location>
</feature>
<feature type="coiled-coil region" evidence="1">
    <location>
        <begin position="295"/>
        <end position="329"/>
    </location>
</feature>
<evidence type="ECO:0000313" key="4">
    <source>
        <dbReference type="Proteomes" id="UP000316621"/>
    </source>
</evidence>
<reference evidence="3 4" key="1">
    <citation type="journal article" date="2018" name="Science">
        <title>The opium poppy genome and morphinan production.</title>
        <authorList>
            <person name="Guo L."/>
            <person name="Winzer T."/>
            <person name="Yang X."/>
            <person name="Li Y."/>
            <person name="Ning Z."/>
            <person name="He Z."/>
            <person name="Teodor R."/>
            <person name="Lu Y."/>
            <person name="Bowser T.A."/>
            <person name="Graham I.A."/>
            <person name="Ye K."/>
        </authorList>
    </citation>
    <scope>NUCLEOTIDE SEQUENCE [LARGE SCALE GENOMIC DNA]</scope>
    <source>
        <strain evidence="4">cv. HN1</strain>
        <tissue evidence="3">Leaves</tissue>
    </source>
</reference>
<accession>A0A4Y7IV82</accession>
<dbReference type="PANTHER" id="PTHR33499:SF11">
    <property type="entry name" value="NO APICAL MERISTEM-ASSOCIATED C-TERMINAL DOMAIN-CONTAINING PROTEIN"/>
    <property type="match status" value="1"/>
</dbReference>
<evidence type="ECO:0000256" key="1">
    <source>
        <dbReference type="SAM" id="Coils"/>
    </source>
</evidence>
<dbReference type="PANTHER" id="PTHR33499">
    <property type="entry name" value="OS12G0282400 PROTEIN-RELATED"/>
    <property type="match status" value="1"/>
</dbReference>
<dbReference type="Proteomes" id="UP000316621">
    <property type="component" value="Chromosome 2"/>
</dbReference>
<dbReference type="AlphaFoldDB" id="A0A4Y7IV82"/>
<sequence length="362" mass="41163">MEEDTLISKGEGPVKDPLNGSNMMEEDVPTSKEGMEVTQFYQTDQRSVLGLWSVTQNWSTTNFNQGIMAPGGVRPPRTSHAASQLSRTDLPKINKAGRGDALNAKLNDHIRKKKEKPTITIKLGNKIPTGDWATEFQTEIGIIVKKFAPWSTRPKWKSIGKSDLKKFYDLILYKQDGTERENPHHQVKQEDWEKLCTWFESDEFQCDPETGEVVEQIEFYKLTHCKNDVWTCHTAEENYGKMLELRAAPTPEGSTPLTYAQICEEVLGVRSGYVKGLGHGYEKPSSSGIEYNAELCEVLRRADDAEKRNKELEERVDDQNRTIQGLVTDTMDIRRMLLEMQGNRQSTPENSQSTPENRQTTS</sequence>
<name>A0A4Y7IV82_PAPSO</name>
<dbReference type="EMBL" id="CM010716">
    <property type="protein sequence ID" value="RZC51661.1"/>
    <property type="molecule type" value="Genomic_DNA"/>
</dbReference>
<proteinExistence type="predicted"/>
<gene>
    <name evidence="3" type="ORF">C5167_020089</name>
</gene>
<evidence type="ECO:0000256" key="2">
    <source>
        <dbReference type="SAM" id="MobiDB-lite"/>
    </source>
</evidence>
<organism evidence="3 4">
    <name type="scientific">Papaver somniferum</name>
    <name type="common">Opium poppy</name>
    <dbReference type="NCBI Taxonomy" id="3469"/>
    <lineage>
        <taxon>Eukaryota</taxon>
        <taxon>Viridiplantae</taxon>
        <taxon>Streptophyta</taxon>
        <taxon>Embryophyta</taxon>
        <taxon>Tracheophyta</taxon>
        <taxon>Spermatophyta</taxon>
        <taxon>Magnoliopsida</taxon>
        <taxon>Ranunculales</taxon>
        <taxon>Papaveraceae</taxon>
        <taxon>Papaveroideae</taxon>
        <taxon>Papaver</taxon>
    </lineage>
</organism>
<keyword evidence="4" id="KW-1185">Reference proteome</keyword>
<protein>
    <submittedName>
        <fullName evidence="3">Uncharacterized protein</fullName>
    </submittedName>
</protein>
<feature type="compositionally biased region" description="Polar residues" evidence="2">
    <location>
        <begin position="342"/>
        <end position="362"/>
    </location>
</feature>
<feature type="region of interest" description="Disordered" evidence="2">
    <location>
        <begin position="1"/>
        <end position="22"/>
    </location>
</feature>
<dbReference type="Gramene" id="RZC51661">
    <property type="protein sequence ID" value="RZC51661"/>
    <property type="gene ID" value="C5167_020089"/>
</dbReference>
<evidence type="ECO:0000313" key="3">
    <source>
        <dbReference type="EMBL" id="RZC51661.1"/>
    </source>
</evidence>